<comment type="caution">
    <text evidence="1">The sequence shown here is derived from an EMBL/GenBank/DDBJ whole genome shotgun (WGS) entry which is preliminary data.</text>
</comment>
<dbReference type="Proteomes" id="UP000582974">
    <property type="component" value="Unassembled WGS sequence"/>
</dbReference>
<organism evidence="1 2">
    <name type="scientific">Haloechinothrix aidingensis</name>
    <dbReference type="NCBI Taxonomy" id="2752311"/>
    <lineage>
        <taxon>Bacteria</taxon>
        <taxon>Bacillati</taxon>
        <taxon>Actinomycetota</taxon>
        <taxon>Actinomycetes</taxon>
        <taxon>Pseudonocardiales</taxon>
        <taxon>Pseudonocardiaceae</taxon>
        <taxon>Haloechinothrix</taxon>
    </lineage>
</organism>
<evidence type="ECO:0000313" key="2">
    <source>
        <dbReference type="Proteomes" id="UP000582974"/>
    </source>
</evidence>
<dbReference type="EMBL" id="JACCKD010000013">
    <property type="protein sequence ID" value="MBA0128321.1"/>
    <property type="molecule type" value="Genomic_DNA"/>
</dbReference>
<gene>
    <name evidence="1" type="ORF">H0B56_22480</name>
</gene>
<dbReference type="AlphaFoldDB" id="A0A838AGK6"/>
<reference evidence="1 2" key="1">
    <citation type="submission" date="2020-07" db="EMBL/GenBank/DDBJ databases">
        <title>Genome of Haloechinothrix sp.</title>
        <authorList>
            <person name="Tang S.-K."/>
            <person name="Yang L."/>
            <person name="Zhu W.-Y."/>
        </authorList>
    </citation>
    <scope>NUCLEOTIDE SEQUENCE [LARGE SCALE GENOMIC DNA]</scope>
    <source>
        <strain evidence="1 2">YIM 98757</strain>
    </source>
</reference>
<sequence>MQNNSALDRAVAWIRDLFTDPAHDPRPNPVTGEAWLVAAVEDRHGPVTHVDSSSRETAKQPVHC</sequence>
<evidence type="ECO:0000313" key="1">
    <source>
        <dbReference type="EMBL" id="MBA0128321.1"/>
    </source>
</evidence>
<proteinExistence type="predicted"/>
<protein>
    <submittedName>
        <fullName evidence="1">Uncharacterized protein</fullName>
    </submittedName>
</protein>
<dbReference type="RefSeq" id="WP_180895126.1">
    <property type="nucleotide sequence ID" value="NZ_JACCKD010000013.1"/>
</dbReference>
<name>A0A838AGK6_9PSEU</name>
<keyword evidence="2" id="KW-1185">Reference proteome</keyword>
<accession>A0A838AGK6</accession>